<dbReference type="AlphaFoldDB" id="A0A1G8LDP9"/>
<dbReference type="InterPro" id="IPR052354">
    <property type="entry name" value="Cell_Wall_Dynamics_Protein"/>
</dbReference>
<sequence>MPITEQQLLQILPNAGPRAGVFVPALNRAMIRFGITSNVRMAAFLAQVGHESAQLTALVENLNYSAQGLANTWPSRYRGADGQPNALANQIARNPPLIANTTYAGRNGNGPVSSGDGWLYRGRGLIQITGRANYRAAGAGIGQPLEDQPQLLEQPDFAAMSAAWWWSANGLNDLADAGRFDDITRRINGGLNGQAERLALWAKAKEVLV</sequence>
<gene>
    <name evidence="2" type="ORF">SAMN05216272_11195</name>
</gene>
<dbReference type="GO" id="GO:0006032">
    <property type="term" value="P:chitin catabolic process"/>
    <property type="evidence" value="ECO:0007669"/>
    <property type="project" value="InterPro"/>
</dbReference>
<dbReference type="Gene3D" id="1.10.530.10">
    <property type="match status" value="1"/>
</dbReference>
<dbReference type="STRING" id="428992.SAMN05216272_11195"/>
<evidence type="ECO:0000259" key="1">
    <source>
        <dbReference type="Pfam" id="PF00182"/>
    </source>
</evidence>
<keyword evidence="3" id="KW-1185">Reference proteome</keyword>
<proteinExistence type="predicted"/>
<dbReference type="EMBL" id="FNDS01000011">
    <property type="protein sequence ID" value="SDI53824.1"/>
    <property type="molecule type" value="Genomic_DNA"/>
</dbReference>
<evidence type="ECO:0000313" key="3">
    <source>
        <dbReference type="Proteomes" id="UP000199636"/>
    </source>
</evidence>
<dbReference type="InterPro" id="IPR023346">
    <property type="entry name" value="Lysozyme-like_dom_sf"/>
</dbReference>
<protein>
    <submittedName>
        <fullName evidence="2">Putative chitinase</fullName>
    </submittedName>
</protein>
<dbReference type="GO" id="GO:0016998">
    <property type="term" value="P:cell wall macromolecule catabolic process"/>
    <property type="evidence" value="ECO:0007669"/>
    <property type="project" value="InterPro"/>
</dbReference>
<dbReference type="PANTHER" id="PTHR34408:SF1">
    <property type="entry name" value="GLYCOSYL HYDROLASE FAMILY 19 DOMAIN-CONTAINING PROTEIN HI_1415"/>
    <property type="match status" value="1"/>
</dbReference>
<dbReference type="InterPro" id="IPR000726">
    <property type="entry name" value="Glyco_hydro_19_cat"/>
</dbReference>
<dbReference type="PANTHER" id="PTHR34408">
    <property type="entry name" value="FAMILY PROTEIN, PUTATIVE-RELATED"/>
    <property type="match status" value="1"/>
</dbReference>
<dbReference type="RefSeq" id="WP_090266745.1">
    <property type="nucleotide sequence ID" value="NZ_FNDS01000011.1"/>
</dbReference>
<dbReference type="SUPFAM" id="SSF53955">
    <property type="entry name" value="Lysozyme-like"/>
    <property type="match status" value="1"/>
</dbReference>
<reference evidence="3" key="1">
    <citation type="submission" date="2016-10" db="EMBL/GenBank/DDBJ databases">
        <authorList>
            <person name="Varghese N."/>
            <person name="Submissions S."/>
        </authorList>
    </citation>
    <scope>NUCLEOTIDE SEQUENCE [LARGE SCALE GENOMIC DNA]</scope>
    <source>
        <strain evidence="3">CCM 7469</strain>
    </source>
</reference>
<evidence type="ECO:0000313" key="2">
    <source>
        <dbReference type="EMBL" id="SDI53824.1"/>
    </source>
</evidence>
<dbReference type="Pfam" id="PF00182">
    <property type="entry name" value="Glyco_hydro_19"/>
    <property type="match status" value="1"/>
</dbReference>
<dbReference type="OrthoDB" id="9798982at2"/>
<organism evidence="2 3">
    <name type="scientific">Pseudomonas panipatensis</name>
    <dbReference type="NCBI Taxonomy" id="428992"/>
    <lineage>
        <taxon>Bacteria</taxon>
        <taxon>Pseudomonadati</taxon>
        <taxon>Pseudomonadota</taxon>
        <taxon>Gammaproteobacteria</taxon>
        <taxon>Pseudomonadales</taxon>
        <taxon>Pseudomonadaceae</taxon>
        <taxon>Pseudomonas</taxon>
    </lineage>
</organism>
<feature type="domain" description="Glycoside hydrolase family 19 catalytic" evidence="1">
    <location>
        <begin position="102"/>
        <end position="167"/>
    </location>
</feature>
<name>A0A1G8LDP9_9PSED</name>
<accession>A0A1G8LDP9</accession>
<dbReference type="Proteomes" id="UP000199636">
    <property type="component" value="Unassembled WGS sequence"/>
</dbReference>
<dbReference type="GO" id="GO:0004568">
    <property type="term" value="F:chitinase activity"/>
    <property type="evidence" value="ECO:0007669"/>
    <property type="project" value="InterPro"/>
</dbReference>